<protein>
    <submittedName>
        <fullName evidence="9">Related to propanediol utilization protein (PduS)</fullName>
    </submittedName>
</protein>
<dbReference type="SUPFAM" id="SSF46548">
    <property type="entry name" value="alpha-helical ferredoxin"/>
    <property type="match status" value="1"/>
</dbReference>
<keyword evidence="10" id="KW-1185">Reference proteome</keyword>
<dbReference type="InterPro" id="IPR026902">
    <property type="entry name" value="RnfC_N"/>
</dbReference>
<dbReference type="KEGG" id="dps:DP3033"/>
<evidence type="ECO:0000256" key="5">
    <source>
        <dbReference type="ARBA" id="ARBA00022982"/>
    </source>
</evidence>
<dbReference type="PIRSF" id="PIRSF036408">
    <property type="entry name" value="PduS_prd"/>
    <property type="match status" value="1"/>
</dbReference>
<dbReference type="Proteomes" id="UP000000602">
    <property type="component" value="Chromosome"/>
</dbReference>
<dbReference type="Pfam" id="PF01512">
    <property type="entry name" value="Complex1_51K"/>
    <property type="match status" value="1"/>
</dbReference>
<evidence type="ECO:0000313" key="9">
    <source>
        <dbReference type="EMBL" id="CAG37762.1"/>
    </source>
</evidence>
<evidence type="ECO:0000313" key="10">
    <source>
        <dbReference type="Proteomes" id="UP000000602"/>
    </source>
</evidence>
<keyword evidence="6" id="KW-0408">Iron</keyword>
<keyword evidence="7" id="KW-0411">Iron-sulfur</keyword>
<dbReference type="InterPro" id="IPR011538">
    <property type="entry name" value="Nuo51_FMN-bd"/>
</dbReference>
<gene>
    <name evidence="9" type="ordered locus">DP3033</name>
</gene>
<evidence type="ECO:0000256" key="6">
    <source>
        <dbReference type="ARBA" id="ARBA00023004"/>
    </source>
</evidence>
<dbReference type="InterPro" id="IPR037225">
    <property type="entry name" value="Nuo51_FMN-bd_sf"/>
</dbReference>
<evidence type="ECO:0000256" key="4">
    <source>
        <dbReference type="ARBA" id="ARBA00022737"/>
    </source>
</evidence>
<organism evidence="9 10">
    <name type="scientific">Desulfotalea psychrophila (strain LSv54 / DSM 12343)</name>
    <dbReference type="NCBI Taxonomy" id="177439"/>
    <lineage>
        <taxon>Bacteria</taxon>
        <taxon>Pseudomonadati</taxon>
        <taxon>Thermodesulfobacteriota</taxon>
        <taxon>Desulfobulbia</taxon>
        <taxon>Desulfobulbales</taxon>
        <taxon>Desulfocapsaceae</taxon>
        <taxon>Desulfotalea</taxon>
    </lineage>
</organism>
<proteinExistence type="predicted"/>
<feature type="domain" description="4Fe-4S ferredoxin-type" evidence="8">
    <location>
        <begin position="249"/>
        <end position="279"/>
    </location>
</feature>
<dbReference type="Pfam" id="PF13375">
    <property type="entry name" value="RnfC_N"/>
    <property type="match status" value="1"/>
</dbReference>
<dbReference type="InterPro" id="IPR019554">
    <property type="entry name" value="Soluble_ligand-bd"/>
</dbReference>
<keyword evidence="5" id="KW-0249">Electron transport</keyword>
<dbReference type="InterPro" id="IPR010208">
    <property type="entry name" value="Ion_transpt_RnfC/RsxC"/>
</dbReference>
<dbReference type="SUPFAM" id="SSF142019">
    <property type="entry name" value="Nqo1 FMN-binding domain-like"/>
    <property type="match status" value="1"/>
</dbReference>
<dbReference type="AlphaFoldDB" id="Q6AIR8"/>
<dbReference type="EMBL" id="CR522870">
    <property type="protein sequence ID" value="CAG37762.1"/>
    <property type="molecule type" value="Genomic_DNA"/>
</dbReference>
<dbReference type="InterPro" id="IPR017900">
    <property type="entry name" value="4Fe4S_Fe_S_CS"/>
</dbReference>
<dbReference type="Gene3D" id="3.10.20.600">
    <property type="match status" value="1"/>
</dbReference>
<evidence type="ECO:0000256" key="7">
    <source>
        <dbReference type="ARBA" id="ARBA00023014"/>
    </source>
</evidence>
<dbReference type="eggNOG" id="COG4656">
    <property type="taxonomic scope" value="Bacteria"/>
</dbReference>
<dbReference type="HOGENOM" id="CLU_010808_0_0_7"/>
<keyword evidence="3" id="KW-0479">Metal-binding</keyword>
<name>Q6AIR8_DESPS</name>
<dbReference type="STRING" id="177439.DP3033"/>
<dbReference type="GO" id="GO:0009055">
    <property type="term" value="F:electron transfer activity"/>
    <property type="evidence" value="ECO:0007669"/>
    <property type="project" value="InterPro"/>
</dbReference>
<accession>Q6AIR8</accession>
<dbReference type="GO" id="GO:0051539">
    <property type="term" value="F:4 iron, 4 sulfur cluster binding"/>
    <property type="evidence" value="ECO:0007669"/>
    <property type="project" value="UniProtKB-KW"/>
</dbReference>
<dbReference type="GO" id="GO:0046872">
    <property type="term" value="F:metal ion binding"/>
    <property type="evidence" value="ECO:0007669"/>
    <property type="project" value="UniProtKB-KW"/>
</dbReference>
<dbReference type="Pfam" id="PF10531">
    <property type="entry name" value="SLBB"/>
    <property type="match status" value="1"/>
</dbReference>
<keyword evidence="1" id="KW-0813">Transport</keyword>
<dbReference type="Pfam" id="PF13534">
    <property type="entry name" value="Fer4_17"/>
    <property type="match status" value="1"/>
</dbReference>
<keyword evidence="2" id="KW-0004">4Fe-4S</keyword>
<reference evidence="10" key="1">
    <citation type="journal article" date="2004" name="Environ. Microbiol.">
        <title>The genome of Desulfotalea psychrophila, a sulfate-reducing bacterium from permanently cold Arctic sediments.</title>
        <authorList>
            <person name="Rabus R."/>
            <person name="Ruepp A."/>
            <person name="Frickey T."/>
            <person name="Rattei T."/>
            <person name="Fartmann B."/>
            <person name="Stark M."/>
            <person name="Bauer M."/>
            <person name="Zibat A."/>
            <person name="Lombardot T."/>
            <person name="Becker I."/>
            <person name="Amann J."/>
            <person name="Gellner K."/>
            <person name="Teeling H."/>
            <person name="Leuschner W.D."/>
            <person name="Gloeckner F.-O."/>
            <person name="Lupas A.N."/>
            <person name="Amann R."/>
            <person name="Klenk H.-P."/>
        </authorList>
    </citation>
    <scope>NUCLEOTIDE SEQUENCE [LARGE SCALE GENOMIC DNA]</scope>
    <source>
        <strain evidence="10">DSM 12343 / LSv54</strain>
    </source>
</reference>
<keyword evidence="4" id="KW-0677">Repeat</keyword>
<sequence>MIMNKDSLLRSILDAGIVGEGGAGFPAHVKYDTQVDTVIANGCECEPLLHTDQHIMRTRAADIVVAMQAIVSVTGATRGVIGIKRKYTEIAKIFADCIEGTGLELVQLDNFYPAGDEQTLVYEVTGKTIPPLGLPKDVGAVVANVGTLAGVADAMKGTPVTHKIVTVTGNVGSPAVIRVPLGTKLSECLAHCGGATIADPVYILGGPMMGRMVDSAEEFAAKVVTKTTGGLIILPRGHYLHTMASRDLQSMQRQAATACIQCRLCTELCPRYLIGQDFQTHKVMRAFGGGGDVALGAMQAALCCECGVCELFSCPMGLSPRRINAALKARFRENKVPYEGSREVIPAQSKVRPYRKVPVPRLALKIGIDKFMNIHPDFTGDYTPAEVRIPLNQHIGAPAVAQVKAGDFVQVGQLVGAVPQGALGATVHASIAGTVVEVGNEIVIKGV</sequence>
<dbReference type="InterPro" id="IPR017054">
    <property type="entry name" value="PduS"/>
</dbReference>
<evidence type="ECO:0000256" key="3">
    <source>
        <dbReference type="ARBA" id="ARBA00022723"/>
    </source>
</evidence>
<dbReference type="SUPFAM" id="SSF142984">
    <property type="entry name" value="Nqo1 middle domain-like"/>
    <property type="match status" value="1"/>
</dbReference>
<dbReference type="PANTHER" id="PTHR43034:SF2">
    <property type="entry name" value="ION-TRANSLOCATING OXIDOREDUCTASE COMPLEX SUBUNIT C"/>
    <property type="match status" value="1"/>
</dbReference>
<evidence type="ECO:0000259" key="8">
    <source>
        <dbReference type="PROSITE" id="PS51379"/>
    </source>
</evidence>
<evidence type="ECO:0000256" key="1">
    <source>
        <dbReference type="ARBA" id="ARBA00022448"/>
    </source>
</evidence>
<dbReference type="PROSITE" id="PS00198">
    <property type="entry name" value="4FE4S_FER_1"/>
    <property type="match status" value="1"/>
</dbReference>
<dbReference type="PROSITE" id="PS51379">
    <property type="entry name" value="4FE4S_FER_2"/>
    <property type="match status" value="1"/>
</dbReference>
<dbReference type="PANTHER" id="PTHR43034">
    <property type="entry name" value="ION-TRANSLOCATING OXIDOREDUCTASE COMPLEX SUBUNIT C"/>
    <property type="match status" value="1"/>
</dbReference>
<dbReference type="InterPro" id="IPR017896">
    <property type="entry name" value="4Fe4S_Fe-S-bd"/>
</dbReference>
<dbReference type="Gene3D" id="3.40.50.11540">
    <property type="entry name" value="NADH-ubiquinone oxidoreductase 51kDa subunit"/>
    <property type="match status" value="1"/>
</dbReference>
<dbReference type="GO" id="GO:0016020">
    <property type="term" value="C:membrane"/>
    <property type="evidence" value="ECO:0007669"/>
    <property type="project" value="InterPro"/>
</dbReference>
<evidence type="ECO:0000256" key="2">
    <source>
        <dbReference type="ARBA" id="ARBA00022485"/>
    </source>
</evidence>